<evidence type="ECO:0000256" key="2">
    <source>
        <dbReference type="ARBA" id="ARBA00010617"/>
    </source>
</evidence>
<keyword evidence="4 5" id="KW-0408">Iron</keyword>
<dbReference type="InterPro" id="IPR001128">
    <property type="entry name" value="Cyt_P450"/>
</dbReference>
<dbReference type="CDD" id="cd11062">
    <property type="entry name" value="CYP58-like"/>
    <property type="match status" value="1"/>
</dbReference>
<dbReference type="Gene3D" id="1.10.630.10">
    <property type="entry name" value="Cytochrome P450"/>
    <property type="match status" value="1"/>
</dbReference>
<evidence type="ECO:0000313" key="8">
    <source>
        <dbReference type="Proteomes" id="UP000001055"/>
    </source>
</evidence>
<evidence type="ECO:0000256" key="1">
    <source>
        <dbReference type="ARBA" id="ARBA00001971"/>
    </source>
</evidence>
<dbReference type="InterPro" id="IPR017972">
    <property type="entry name" value="Cyt_P450_CS"/>
</dbReference>
<dbReference type="PANTHER" id="PTHR24305:SF156">
    <property type="entry name" value="P450, PUTATIVE (EUROFUNG)-RELATED"/>
    <property type="match status" value="1"/>
</dbReference>
<comment type="cofactor">
    <cofactor evidence="1 5">
        <name>heme</name>
        <dbReference type="ChEBI" id="CHEBI:30413"/>
    </cofactor>
</comment>
<dbReference type="InterPro" id="IPR002403">
    <property type="entry name" value="Cyt_P450_E_grp-IV"/>
</dbReference>
<dbReference type="RefSeq" id="XP_001797047.1">
    <property type="nucleotide sequence ID" value="XM_001796995.1"/>
</dbReference>
<dbReference type="GO" id="GO:0020037">
    <property type="term" value="F:heme binding"/>
    <property type="evidence" value="ECO:0007669"/>
    <property type="project" value="InterPro"/>
</dbReference>
<dbReference type="PANTHER" id="PTHR24305">
    <property type="entry name" value="CYTOCHROME P450"/>
    <property type="match status" value="1"/>
</dbReference>
<dbReference type="PRINTS" id="PR00465">
    <property type="entry name" value="EP450IV"/>
</dbReference>
<dbReference type="GeneID" id="5973926"/>
<dbReference type="KEGG" id="pno:SNOG_06685"/>
<keyword evidence="3 5" id="KW-0479">Metal-binding</keyword>
<dbReference type="AlphaFoldDB" id="Q0UNH9"/>
<keyword evidence="6" id="KW-0503">Monooxygenase</keyword>
<organism evidence="7 8">
    <name type="scientific">Phaeosphaeria nodorum (strain SN15 / ATCC MYA-4574 / FGSC 10173)</name>
    <name type="common">Glume blotch fungus</name>
    <name type="synonym">Parastagonospora nodorum</name>
    <dbReference type="NCBI Taxonomy" id="321614"/>
    <lineage>
        <taxon>Eukaryota</taxon>
        <taxon>Fungi</taxon>
        <taxon>Dikarya</taxon>
        <taxon>Ascomycota</taxon>
        <taxon>Pezizomycotina</taxon>
        <taxon>Dothideomycetes</taxon>
        <taxon>Pleosporomycetidae</taxon>
        <taxon>Pleosporales</taxon>
        <taxon>Pleosporineae</taxon>
        <taxon>Phaeosphaeriaceae</taxon>
        <taxon>Parastagonospora</taxon>
    </lineage>
</organism>
<evidence type="ECO:0000313" key="7">
    <source>
        <dbReference type="EMBL" id="EAT86516.1"/>
    </source>
</evidence>
<keyword evidence="6" id="KW-0560">Oxidoreductase</keyword>
<protein>
    <recommendedName>
        <fullName evidence="9">Cytochrome P450</fullName>
    </recommendedName>
</protein>
<dbReference type="GO" id="GO:0016705">
    <property type="term" value="F:oxidoreductase activity, acting on paired donors, with incorporation or reduction of molecular oxygen"/>
    <property type="evidence" value="ECO:0007669"/>
    <property type="project" value="InterPro"/>
</dbReference>
<evidence type="ECO:0000256" key="4">
    <source>
        <dbReference type="ARBA" id="ARBA00023004"/>
    </source>
</evidence>
<evidence type="ECO:0008006" key="9">
    <source>
        <dbReference type="Google" id="ProtNLM"/>
    </source>
</evidence>
<dbReference type="PROSITE" id="PS00086">
    <property type="entry name" value="CYTOCHROME_P450"/>
    <property type="match status" value="1"/>
</dbReference>
<evidence type="ECO:0000256" key="3">
    <source>
        <dbReference type="ARBA" id="ARBA00022723"/>
    </source>
</evidence>
<dbReference type="Proteomes" id="UP000001055">
    <property type="component" value="Unassembled WGS sequence"/>
</dbReference>
<dbReference type="InParanoid" id="Q0UNH9"/>
<dbReference type="PRINTS" id="PR00385">
    <property type="entry name" value="P450"/>
</dbReference>
<name>Q0UNH9_PHANO</name>
<dbReference type="SUPFAM" id="SSF48264">
    <property type="entry name" value="Cytochrome P450"/>
    <property type="match status" value="1"/>
</dbReference>
<proteinExistence type="inferred from homology"/>
<evidence type="ECO:0000256" key="6">
    <source>
        <dbReference type="RuleBase" id="RU000461"/>
    </source>
</evidence>
<dbReference type="GO" id="GO:0005506">
    <property type="term" value="F:iron ion binding"/>
    <property type="evidence" value="ECO:0007669"/>
    <property type="project" value="InterPro"/>
</dbReference>
<feature type="binding site" description="axial binding residue" evidence="5">
    <location>
        <position position="431"/>
    </location>
    <ligand>
        <name>heme</name>
        <dbReference type="ChEBI" id="CHEBI:30413"/>
    </ligand>
    <ligandPart>
        <name>Fe</name>
        <dbReference type="ChEBI" id="CHEBI:18248"/>
    </ligandPart>
</feature>
<comment type="similarity">
    <text evidence="2 6">Belongs to the cytochrome P450 family.</text>
</comment>
<gene>
    <name evidence="7" type="ORF">SNOG_06685</name>
</gene>
<dbReference type="VEuPathDB" id="FungiDB:JI435_066850"/>
<dbReference type="OMA" id="PWIFCIS"/>
<dbReference type="Pfam" id="PF00067">
    <property type="entry name" value="p450"/>
    <property type="match status" value="1"/>
</dbReference>
<dbReference type="InterPro" id="IPR050121">
    <property type="entry name" value="Cytochrome_P450_monoxygenase"/>
</dbReference>
<sequence>MAFGTLLTLVACALFFRSLARIFVHPLRHVPGPIFASTSSLFLYTICYLGVEGRVIRSLHHRYRSDVLRVGPNSVSIADSSALHDIYVSGGGFPKDSRYSNFNLGPIVSIFSSTDTIYRDRRAKAVASLFAPNRLRSACEHDQVIGISVSRFIHLIQEHKKERISFDLVDICARLSIDVVTEYLLGEPYGGFREIDHLSPRDQQYHKLSANPFIFAIVAFSRFSLLPKWLFTRVYSLSTRLASDDEVKQSFRKLDSFISGVIHTSHVFWQQGIDPSEVAAQCKAVTFAGADSTAVILTTIIFHLIVNPSICRILIAQLEAHQKASTGPLDPETVPYLRAVVKEGLRLGMANPTRLTRVVPPSTALNVEGYAIPAGTVVGCAAYTLHHDPNVFPEPFEFKPERWIENRYDRNPLRLKMEMNMMPFGVGLRGCIGKNLAMRQLYETISAKVRGSNSST</sequence>
<accession>Q0UNH9</accession>
<reference evidence="8" key="1">
    <citation type="journal article" date="2007" name="Plant Cell">
        <title>Dothideomycete-plant interactions illuminated by genome sequencing and EST analysis of the wheat pathogen Stagonospora nodorum.</title>
        <authorList>
            <person name="Hane J.K."/>
            <person name="Lowe R.G."/>
            <person name="Solomon P.S."/>
            <person name="Tan K.C."/>
            <person name="Schoch C.L."/>
            <person name="Spatafora J.W."/>
            <person name="Crous P.W."/>
            <person name="Kodira C."/>
            <person name="Birren B.W."/>
            <person name="Galagan J.E."/>
            <person name="Torriani S.F."/>
            <person name="McDonald B.A."/>
            <person name="Oliver R.P."/>
        </authorList>
    </citation>
    <scope>NUCLEOTIDE SEQUENCE [LARGE SCALE GENOMIC DNA]</scope>
    <source>
        <strain evidence="8">SN15 / ATCC MYA-4574 / FGSC 10173</strain>
    </source>
</reference>
<evidence type="ECO:0000256" key="5">
    <source>
        <dbReference type="PIRSR" id="PIRSR602403-1"/>
    </source>
</evidence>
<dbReference type="EMBL" id="CH445333">
    <property type="protein sequence ID" value="EAT86516.1"/>
    <property type="molecule type" value="Genomic_DNA"/>
</dbReference>
<keyword evidence="5 6" id="KW-0349">Heme</keyword>
<dbReference type="InterPro" id="IPR036396">
    <property type="entry name" value="Cyt_P450_sf"/>
</dbReference>
<dbReference type="GO" id="GO:0004497">
    <property type="term" value="F:monooxygenase activity"/>
    <property type="evidence" value="ECO:0007669"/>
    <property type="project" value="UniProtKB-KW"/>
</dbReference>